<dbReference type="SUPFAM" id="SSF56281">
    <property type="entry name" value="Metallo-hydrolase/oxidoreductase"/>
    <property type="match status" value="1"/>
</dbReference>
<evidence type="ECO:0000259" key="1">
    <source>
        <dbReference type="Pfam" id="PF12706"/>
    </source>
</evidence>
<evidence type="ECO:0000313" key="2">
    <source>
        <dbReference type="EMBL" id="MFC3677441.1"/>
    </source>
</evidence>
<dbReference type="Gene3D" id="3.60.15.10">
    <property type="entry name" value="Ribonuclease Z/Hydroxyacylglutathione hydrolase-like"/>
    <property type="match status" value="1"/>
</dbReference>
<dbReference type="Proteomes" id="UP001595711">
    <property type="component" value="Unassembled WGS sequence"/>
</dbReference>
<proteinExistence type="predicted"/>
<dbReference type="InterPro" id="IPR001279">
    <property type="entry name" value="Metallo-B-lactamas"/>
</dbReference>
<feature type="domain" description="Metallo-beta-lactamase" evidence="1">
    <location>
        <begin position="45"/>
        <end position="221"/>
    </location>
</feature>
<dbReference type="RefSeq" id="WP_379728983.1">
    <property type="nucleotide sequence ID" value="NZ_JBHRYJ010000004.1"/>
</dbReference>
<dbReference type="CDD" id="cd16279">
    <property type="entry name" value="metallo-hydrolase-like_MBL-fold"/>
    <property type="match status" value="1"/>
</dbReference>
<protein>
    <submittedName>
        <fullName evidence="2">MBL fold metallo-hydrolase</fullName>
    </submittedName>
</protein>
<dbReference type="PANTHER" id="PTHR42663">
    <property type="entry name" value="HYDROLASE C777.06C-RELATED-RELATED"/>
    <property type="match status" value="1"/>
</dbReference>
<name>A0ABV7VIV2_9PROT</name>
<evidence type="ECO:0000313" key="3">
    <source>
        <dbReference type="Proteomes" id="UP001595711"/>
    </source>
</evidence>
<dbReference type="InterPro" id="IPR036866">
    <property type="entry name" value="RibonucZ/Hydroxyglut_hydro"/>
</dbReference>
<dbReference type="Pfam" id="PF12706">
    <property type="entry name" value="Lactamase_B_2"/>
    <property type="match status" value="1"/>
</dbReference>
<reference evidence="3" key="1">
    <citation type="journal article" date="2019" name="Int. J. Syst. Evol. Microbiol.">
        <title>The Global Catalogue of Microorganisms (GCM) 10K type strain sequencing project: providing services to taxonomists for standard genome sequencing and annotation.</title>
        <authorList>
            <consortium name="The Broad Institute Genomics Platform"/>
            <consortium name="The Broad Institute Genome Sequencing Center for Infectious Disease"/>
            <person name="Wu L."/>
            <person name="Ma J."/>
        </authorList>
    </citation>
    <scope>NUCLEOTIDE SEQUENCE [LARGE SCALE GENOMIC DNA]</scope>
    <source>
        <strain evidence="3">KCTC 42182</strain>
    </source>
</reference>
<dbReference type="PANTHER" id="PTHR42663:SF6">
    <property type="entry name" value="HYDROLASE C777.06C-RELATED"/>
    <property type="match status" value="1"/>
</dbReference>
<gene>
    <name evidence="2" type="ORF">ACFOOQ_17945</name>
</gene>
<accession>A0ABV7VIV2</accession>
<comment type="caution">
    <text evidence="2">The sequence shown here is derived from an EMBL/GenBank/DDBJ whole genome shotgun (WGS) entry which is preliminary data.</text>
</comment>
<keyword evidence="3" id="KW-1185">Reference proteome</keyword>
<sequence>MKVTILGCGASPGVPRIDGVWGDCDPAEPKNRRTRGSIVVEEAETRLLIDTSPDLRHQFIDNGITEISAILWSHDHADQTHGIDDIRFLAYAARGQIPAYADAFTLERLERKFGYCFQKSSDGYPPIIEPRLIDGPFSVGAMDVLPIQQRHGRIHSLGFRFGDFAYSNDVSSLDDEAFAALAGIRVWVVDALRYTPHPSHSHLEQTLEWIARVKPERAVLTNMTIDLDYRRLLSELPPGVEPAYDGMVVEC</sequence>
<organism evidence="2 3">
    <name type="scientific">Ferrovibrio xuzhouensis</name>
    <dbReference type="NCBI Taxonomy" id="1576914"/>
    <lineage>
        <taxon>Bacteria</taxon>
        <taxon>Pseudomonadati</taxon>
        <taxon>Pseudomonadota</taxon>
        <taxon>Alphaproteobacteria</taxon>
        <taxon>Rhodospirillales</taxon>
        <taxon>Rhodospirillaceae</taxon>
        <taxon>Ferrovibrio</taxon>
    </lineage>
</organism>
<dbReference type="EMBL" id="JBHRYJ010000004">
    <property type="protein sequence ID" value="MFC3677441.1"/>
    <property type="molecule type" value="Genomic_DNA"/>
</dbReference>